<name>A0ABW8L585_9GAMM</name>
<dbReference type="Proteomes" id="UP001620234">
    <property type="component" value="Unassembled WGS sequence"/>
</dbReference>
<proteinExistence type="predicted"/>
<sequence length="232" mass="26523">MINNLAPERLDVFEEVLTPKNNAFFDWDYTADECVAQLRQLTDSNDANLSFICEWVGLSLETQSVAYYKQDYEVVAGLIDAIASVVLSVDIRHLSSHPYLLHTGLRAVLSQAHQKSHSDYALELYRLLPSTPCAKTLDIYIMFQCHFGFTHVLSRWRESFDYHVNENGCSDYNALQLDVGIALTKARIDKEPALLTKLDDQFSDYILALEDTPLAAEWFPWLSWFISQNMTA</sequence>
<dbReference type="EMBL" id="JBJDPD010000001">
    <property type="protein sequence ID" value="MFK4000061.1"/>
    <property type="molecule type" value="Genomic_DNA"/>
</dbReference>
<reference evidence="1 2" key="1">
    <citation type="submission" date="2024-11" db="EMBL/GenBank/DDBJ databases">
        <title>The Natural Products Discovery Center: Release of the First 8490 Sequenced Strains for Exploring Actinobacteria Biosynthetic Diversity.</title>
        <authorList>
            <person name="Kalkreuter E."/>
            <person name="Kautsar S.A."/>
            <person name="Yang D."/>
            <person name="Bader C.D."/>
            <person name="Teijaro C.N."/>
            <person name="Fluegel L."/>
            <person name="Davis C.M."/>
            <person name="Simpson J.R."/>
            <person name="Lauterbach L."/>
            <person name="Steele A.D."/>
            <person name="Gui C."/>
            <person name="Meng S."/>
            <person name="Li G."/>
            <person name="Viehrig K."/>
            <person name="Ye F."/>
            <person name="Su P."/>
            <person name="Kiefer A.F."/>
            <person name="Nichols A."/>
            <person name="Cepeda A.J."/>
            <person name="Yan W."/>
            <person name="Fan B."/>
            <person name="Jiang Y."/>
            <person name="Adhikari A."/>
            <person name="Zheng C.-J."/>
            <person name="Schuster L."/>
            <person name="Cowan T.M."/>
            <person name="Smanski M.J."/>
            <person name="Chevrette M.G."/>
            <person name="De Carvalho L.P.S."/>
            <person name="Shen B."/>
        </authorList>
    </citation>
    <scope>NUCLEOTIDE SEQUENCE [LARGE SCALE GENOMIC DNA]</scope>
    <source>
        <strain evidence="1 2">NPDC077433</strain>
    </source>
</reference>
<evidence type="ECO:0000313" key="2">
    <source>
        <dbReference type="Proteomes" id="UP001620234"/>
    </source>
</evidence>
<dbReference type="RefSeq" id="WP_404671785.1">
    <property type="nucleotide sequence ID" value="NZ_JBJDPD010000001.1"/>
</dbReference>
<gene>
    <name evidence="1" type="ORF">ACI2I3_01775</name>
</gene>
<evidence type="ECO:0000313" key="1">
    <source>
        <dbReference type="EMBL" id="MFK4000061.1"/>
    </source>
</evidence>
<comment type="caution">
    <text evidence="1">The sequence shown here is derived from an EMBL/GenBank/DDBJ whole genome shotgun (WGS) entry which is preliminary data.</text>
</comment>
<protein>
    <submittedName>
        <fullName evidence="1">Uncharacterized protein</fullName>
    </submittedName>
</protein>
<accession>A0ABW8L585</accession>
<organism evidence="1 2">
    <name type="scientific">Psychrobacter namhaensis</name>
    <dbReference type="NCBI Taxonomy" id="292734"/>
    <lineage>
        <taxon>Bacteria</taxon>
        <taxon>Pseudomonadati</taxon>
        <taxon>Pseudomonadota</taxon>
        <taxon>Gammaproteobacteria</taxon>
        <taxon>Moraxellales</taxon>
        <taxon>Moraxellaceae</taxon>
        <taxon>Psychrobacter</taxon>
    </lineage>
</organism>
<keyword evidence="2" id="KW-1185">Reference proteome</keyword>